<dbReference type="EC" id="4.2.1.7" evidence="4"/>
<dbReference type="STRING" id="498211.CJA_1136"/>
<dbReference type="InterPro" id="IPR044144">
    <property type="entry name" value="SAF_UxaA/GarD"/>
</dbReference>
<feature type="domain" description="SAF" evidence="3">
    <location>
        <begin position="25"/>
        <end position="96"/>
    </location>
</feature>
<evidence type="ECO:0000313" key="4">
    <source>
        <dbReference type="EMBL" id="ACE84432.1"/>
    </source>
</evidence>
<dbReference type="AlphaFoldDB" id="B3PBS2"/>
<evidence type="ECO:0000256" key="1">
    <source>
        <dbReference type="ARBA" id="ARBA00023239"/>
    </source>
</evidence>
<dbReference type="EMBL" id="CP000934">
    <property type="protein sequence ID" value="ACE84432.1"/>
    <property type="molecule type" value="Genomic_DNA"/>
</dbReference>
<dbReference type="CDD" id="cd11613">
    <property type="entry name" value="SAF_AH_GD"/>
    <property type="match status" value="1"/>
</dbReference>
<evidence type="ECO:0000313" key="5">
    <source>
        <dbReference type="Proteomes" id="UP000001036"/>
    </source>
</evidence>
<dbReference type="GO" id="GO:0016787">
    <property type="term" value="F:hydrolase activity"/>
    <property type="evidence" value="ECO:0007669"/>
    <property type="project" value="UniProtKB-KW"/>
</dbReference>
<feature type="region of interest" description="Disordered" evidence="2">
    <location>
        <begin position="94"/>
        <end position="115"/>
    </location>
</feature>
<keyword evidence="5" id="KW-1185">Reference proteome</keyword>
<proteinExistence type="predicted"/>
<dbReference type="KEGG" id="cja:CJA_1136"/>
<evidence type="ECO:0000256" key="2">
    <source>
        <dbReference type="SAM" id="MobiDB-lite"/>
    </source>
</evidence>
<dbReference type="InterPro" id="IPR013974">
    <property type="entry name" value="SAF"/>
</dbReference>
<dbReference type="SMART" id="SM00858">
    <property type="entry name" value="SAF"/>
    <property type="match status" value="1"/>
</dbReference>
<gene>
    <name evidence="4" type="ordered locus">CJA_1136</name>
</gene>
<keyword evidence="1 4" id="KW-0456">Lyase</keyword>
<protein>
    <submittedName>
        <fullName evidence="4">Hydrolase, UxaA family</fullName>
        <ecNumber evidence="4">4.2.1.7</ecNumber>
    </submittedName>
</protein>
<evidence type="ECO:0000259" key="3">
    <source>
        <dbReference type="SMART" id="SM00858"/>
    </source>
</evidence>
<dbReference type="GO" id="GO:0008789">
    <property type="term" value="F:altronate dehydratase activity"/>
    <property type="evidence" value="ECO:0007669"/>
    <property type="project" value="UniProtKB-EC"/>
</dbReference>
<dbReference type="RefSeq" id="WP_012486784.1">
    <property type="nucleotide sequence ID" value="NC_010995.1"/>
</dbReference>
<dbReference type="Gene3D" id="2.30.130.110">
    <property type="match status" value="1"/>
</dbReference>
<dbReference type="HOGENOM" id="CLU_084161_1_0_6"/>
<dbReference type="eggNOG" id="COG2721">
    <property type="taxonomic scope" value="Bacteria"/>
</dbReference>
<organism evidence="4 5">
    <name type="scientific">Cellvibrio japonicus (strain Ueda107)</name>
    <name type="common">Pseudomonas fluorescens subsp. cellulosa</name>
    <dbReference type="NCBI Taxonomy" id="498211"/>
    <lineage>
        <taxon>Bacteria</taxon>
        <taxon>Pseudomonadati</taxon>
        <taxon>Pseudomonadota</taxon>
        <taxon>Gammaproteobacteria</taxon>
        <taxon>Cellvibrionales</taxon>
        <taxon>Cellvibrionaceae</taxon>
        <taxon>Cellvibrio</taxon>
    </lineage>
</organism>
<name>B3PBS2_CELJU</name>
<sequence length="115" mass="12381">MSEPHAMNKPVHAAVASLILLHPTDNVLICVSPIHAGDAIVIDGTTLVAPMAISVGHKVARLSMSPGDKVLRYGAPIGSITEPVNQGEHVHMHNMKSDYIPSHTRSRQSQYRSES</sequence>
<keyword evidence="4" id="KW-0378">Hydrolase</keyword>
<reference evidence="4 5" key="1">
    <citation type="journal article" date="2008" name="J. Bacteriol.">
        <title>Insights into plant cell wall degradation from the genome sequence of the soil bacterium Cellvibrio japonicus.</title>
        <authorList>
            <person name="Deboy R.T."/>
            <person name="Mongodin E.F."/>
            <person name="Fouts D.E."/>
            <person name="Tailford L.E."/>
            <person name="Khouri H."/>
            <person name="Emerson J.B."/>
            <person name="Mohamoud Y."/>
            <person name="Watkins K."/>
            <person name="Henrissat B."/>
            <person name="Gilbert H.J."/>
            <person name="Nelson K.E."/>
        </authorList>
    </citation>
    <scope>NUCLEOTIDE SEQUENCE [LARGE SCALE GENOMIC DNA]</scope>
    <source>
        <strain evidence="4 5">Ueda107</strain>
    </source>
</reference>
<dbReference type="Proteomes" id="UP000001036">
    <property type="component" value="Chromosome"/>
</dbReference>
<accession>B3PBS2</accession>